<dbReference type="STRING" id="1235802.C823_02249"/>
<dbReference type="GO" id="GO:0030170">
    <property type="term" value="F:pyridoxal phosphate binding"/>
    <property type="evidence" value="ECO:0007669"/>
    <property type="project" value="InterPro"/>
</dbReference>
<reference evidence="2 3" key="1">
    <citation type="journal article" date="2014" name="Genome Announc.">
        <title>Draft genome sequences of the altered schaedler flora, a defined bacterial community from gnotobiotic mice.</title>
        <authorList>
            <person name="Wannemuehler M.J."/>
            <person name="Overstreet A.M."/>
            <person name="Ward D.V."/>
            <person name="Phillips G.J."/>
        </authorList>
    </citation>
    <scope>NUCLEOTIDE SEQUENCE [LARGE SCALE GENOMIC DNA]</scope>
    <source>
        <strain evidence="2 3">ASF492</strain>
    </source>
</reference>
<dbReference type="InterPro" id="IPR004839">
    <property type="entry name" value="Aminotransferase_I/II_large"/>
</dbReference>
<evidence type="ECO:0000313" key="2">
    <source>
        <dbReference type="EMBL" id="EMZ27580.1"/>
    </source>
</evidence>
<dbReference type="InterPro" id="IPR015424">
    <property type="entry name" value="PyrdxlP-dep_Trfase"/>
</dbReference>
<keyword evidence="3" id="KW-1185">Reference proteome</keyword>
<feature type="domain" description="Aminotransferase class I/classII large" evidence="1">
    <location>
        <begin position="36"/>
        <end position="383"/>
    </location>
</feature>
<protein>
    <recommendedName>
        <fullName evidence="1">Aminotransferase class I/classII large domain-containing protein</fullName>
    </recommendedName>
</protein>
<dbReference type="PANTHER" id="PTHR42691:SF1">
    <property type="entry name" value="ASPARTATE AMINOTRANSFERASE YHDR-RELATED"/>
    <property type="match status" value="1"/>
</dbReference>
<dbReference type="PATRIC" id="fig|1235802.3.peg.2386"/>
<dbReference type="OrthoDB" id="9802328at2"/>
<dbReference type="Proteomes" id="UP000012589">
    <property type="component" value="Unassembled WGS sequence"/>
</dbReference>
<dbReference type="HOGENOM" id="CLU_017584_4_3_9"/>
<dbReference type="InterPro" id="IPR015421">
    <property type="entry name" value="PyrdxlP-dep_Trfase_major"/>
</dbReference>
<dbReference type="SUPFAM" id="SSF53383">
    <property type="entry name" value="PLP-dependent transferases"/>
    <property type="match status" value="1"/>
</dbReference>
<dbReference type="eggNOG" id="COG0436">
    <property type="taxonomic scope" value="Bacteria"/>
</dbReference>
<dbReference type="PANTHER" id="PTHR42691">
    <property type="entry name" value="ASPARTATE AMINOTRANSFERASE YHDR-RELATED"/>
    <property type="match status" value="1"/>
</dbReference>
<gene>
    <name evidence="2" type="ORF">C823_02249</name>
</gene>
<dbReference type="Pfam" id="PF00155">
    <property type="entry name" value="Aminotran_1_2"/>
    <property type="match status" value="1"/>
</dbReference>
<evidence type="ECO:0000313" key="3">
    <source>
        <dbReference type="Proteomes" id="UP000012589"/>
    </source>
</evidence>
<proteinExistence type="predicted"/>
<dbReference type="InterPro" id="IPR015422">
    <property type="entry name" value="PyrdxlP-dep_Trfase_small"/>
</dbReference>
<dbReference type="Gene3D" id="3.90.1150.10">
    <property type="entry name" value="Aspartate Aminotransferase, domain 1"/>
    <property type="match status" value="1"/>
</dbReference>
<dbReference type="Gene3D" id="3.40.640.10">
    <property type="entry name" value="Type I PLP-dependent aspartate aminotransferase-like (Major domain)"/>
    <property type="match status" value="1"/>
</dbReference>
<name>N2ANC2_9FIRM</name>
<accession>N2ANC2</accession>
<organism evidence="2 3">
    <name type="scientific">Eubacterium plexicaudatum ASF492</name>
    <dbReference type="NCBI Taxonomy" id="1235802"/>
    <lineage>
        <taxon>Bacteria</taxon>
        <taxon>Bacillati</taxon>
        <taxon>Bacillota</taxon>
        <taxon>Clostridia</taxon>
        <taxon>Eubacteriales</taxon>
        <taxon>Eubacteriaceae</taxon>
        <taxon>Eubacterium</taxon>
    </lineage>
</organism>
<dbReference type="AlphaFoldDB" id="N2ANC2"/>
<dbReference type="CDD" id="cd00609">
    <property type="entry name" value="AAT_like"/>
    <property type="match status" value="1"/>
</dbReference>
<sequence length="398" mass="43347">MLNLNERMVNLGTQRSVIRELFEYGKKKAAQIGAENVFDFSIGNPSVPAPASVNQTAIEIIREMDPVILHGYTSAQGDAGVRKMIADAVNGRFRTDYTADNFYISTGAAAALCCCFHGLCNRGDEVIIFAPYFPEYTVFVEGAGAKPVIVAADTQAFQIDFTALEQALSVRTKAVIVNSPNNPSGAVYAAETVQKLAALLEQKSAEYGHTIFLVSDEPYREIVFSGTQVPFLPDYYRNTLVSYSWSKSLSLPGERMGYVLIPSAVDDFAQVYAAIAGAGRSLGYVNAPGLFQRVCAACANETADLSVYETNKNLLYHSLREMGYHVVEPGGTFYMFPRSLEADDAAFAERAKAHNLLIVPGIGFGCPGHVRISYCVPTERIEKSLPAFEALAKEYLQG</sequence>
<comment type="caution">
    <text evidence="2">The sequence shown here is derived from an EMBL/GenBank/DDBJ whole genome shotgun (WGS) entry which is preliminary data.</text>
</comment>
<dbReference type="GO" id="GO:0003824">
    <property type="term" value="F:catalytic activity"/>
    <property type="evidence" value="ECO:0007669"/>
    <property type="project" value="UniProtKB-ARBA"/>
</dbReference>
<dbReference type="EMBL" id="AQFT01000068">
    <property type="protein sequence ID" value="EMZ27580.1"/>
    <property type="molecule type" value="Genomic_DNA"/>
</dbReference>
<evidence type="ECO:0000259" key="1">
    <source>
        <dbReference type="Pfam" id="PF00155"/>
    </source>
</evidence>
<dbReference type="NCBIfam" id="NF005305">
    <property type="entry name" value="PRK06836.1"/>
    <property type="match status" value="1"/>
</dbReference>